<dbReference type="Proteomes" id="UP000044841">
    <property type="component" value="Unassembled WGS sequence"/>
</dbReference>
<name>A0A0K6FN51_9AGAM</name>
<evidence type="ECO:0000313" key="2">
    <source>
        <dbReference type="EMBL" id="CUA67542.1"/>
    </source>
</evidence>
<feature type="region of interest" description="Disordered" evidence="1">
    <location>
        <begin position="365"/>
        <end position="398"/>
    </location>
</feature>
<feature type="compositionally biased region" description="Polar residues" evidence="1">
    <location>
        <begin position="374"/>
        <end position="398"/>
    </location>
</feature>
<feature type="compositionally biased region" description="Low complexity" evidence="1">
    <location>
        <begin position="100"/>
        <end position="130"/>
    </location>
</feature>
<accession>A0A0K6FN51</accession>
<keyword evidence="3" id="KW-1185">Reference proteome</keyword>
<reference evidence="2 3" key="1">
    <citation type="submission" date="2015-07" db="EMBL/GenBank/DDBJ databases">
        <authorList>
            <person name="Noorani M."/>
        </authorList>
    </citation>
    <scope>NUCLEOTIDE SEQUENCE [LARGE SCALE GENOMIC DNA]</scope>
    <source>
        <strain evidence="2">BBA 69670</strain>
    </source>
</reference>
<dbReference type="EMBL" id="CYGV01000125">
    <property type="protein sequence ID" value="CUA67542.1"/>
    <property type="molecule type" value="Genomic_DNA"/>
</dbReference>
<organism evidence="2 3">
    <name type="scientific">Rhizoctonia solani</name>
    <dbReference type="NCBI Taxonomy" id="456999"/>
    <lineage>
        <taxon>Eukaryota</taxon>
        <taxon>Fungi</taxon>
        <taxon>Dikarya</taxon>
        <taxon>Basidiomycota</taxon>
        <taxon>Agaricomycotina</taxon>
        <taxon>Agaricomycetes</taxon>
        <taxon>Cantharellales</taxon>
        <taxon>Ceratobasidiaceae</taxon>
        <taxon>Rhizoctonia</taxon>
    </lineage>
</organism>
<evidence type="ECO:0000313" key="3">
    <source>
        <dbReference type="Proteomes" id="UP000044841"/>
    </source>
</evidence>
<protein>
    <submittedName>
        <fullName evidence="2">Uncharacterized protein</fullName>
    </submittedName>
</protein>
<feature type="compositionally biased region" description="Polar residues" evidence="1">
    <location>
        <begin position="154"/>
        <end position="164"/>
    </location>
</feature>
<feature type="compositionally biased region" description="Polar residues" evidence="1">
    <location>
        <begin position="79"/>
        <end position="91"/>
    </location>
</feature>
<feature type="region of interest" description="Disordered" evidence="1">
    <location>
        <begin position="79"/>
        <end position="165"/>
    </location>
</feature>
<gene>
    <name evidence="2" type="ORF">RSOLAG22IIIB_07424</name>
</gene>
<sequence length="506" mass="56492">MSRDNLRRTNMFYDATSQQRHSYPHLPPIHNSIPSLVLSDLCEDSLNRDPCYSDCPVPSSEGRLAGSLYVGSAPIPDYTFSSRNQATSTRYPNRLRMETSQNDCSSSQSSWDPSVALSPSTSTPMPRPRSQSLSCRSNKEFGGGAVVRTKPSLKRTQGSSSSRRPTIDDFRNLILRFHDYVSLLYAYVGTDSRYTLAKNHAAMIVRERVKSQEMENKMREVFEPLDLIDTFLGYLLEHQEMKQEQKGCVALRICMGALAALLGEFGQGNAVENFASDPHAPIVSREYLGRFRTFNPNLCDVLRRLSTKLEKSMNMYRHRRSPSSSLVAKFQEMSDTLDVWNGFLMDDTFLTPFRIASDWLKNHPNQVEGRRRNQAYSEQASPSSSDTNRPSPTQYDSNYLSAGNLYGDISRSPNRSAVRQPAMDPVPYESLFRSGPPTAGTGVTYFGSNSMPASSMSFHGNIYRTASGLDDSLNLSSLTGEFGFVQQGHPANTGQYQGTGPGYSPY</sequence>
<evidence type="ECO:0000256" key="1">
    <source>
        <dbReference type="SAM" id="MobiDB-lite"/>
    </source>
</evidence>
<dbReference type="AlphaFoldDB" id="A0A0K6FN51"/>
<proteinExistence type="predicted"/>